<evidence type="ECO:0000313" key="1">
    <source>
        <dbReference type="EMBL" id="KAK3609700.1"/>
    </source>
</evidence>
<comment type="caution">
    <text evidence="1">The sequence shown here is derived from an EMBL/GenBank/DDBJ whole genome shotgun (WGS) entry which is preliminary data.</text>
</comment>
<dbReference type="EMBL" id="JAEAOA010001087">
    <property type="protein sequence ID" value="KAK3609700.1"/>
    <property type="molecule type" value="Genomic_DNA"/>
</dbReference>
<accession>A0AAE0TGY8</accession>
<protein>
    <submittedName>
        <fullName evidence="1">Uncharacterized protein</fullName>
    </submittedName>
</protein>
<evidence type="ECO:0000313" key="2">
    <source>
        <dbReference type="Proteomes" id="UP001195483"/>
    </source>
</evidence>
<reference evidence="1" key="1">
    <citation type="journal article" date="2021" name="Genome Biol. Evol.">
        <title>A High-Quality Reference Genome for a Parasitic Bivalve with Doubly Uniparental Inheritance (Bivalvia: Unionida).</title>
        <authorList>
            <person name="Smith C.H."/>
        </authorList>
    </citation>
    <scope>NUCLEOTIDE SEQUENCE</scope>
    <source>
        <strain evidence="1">CHS0354</strain>
    </source>
</reference>
<reference evidence="1" key="2">
    <citation type="journal article" date="2021" name="Genome Biol. Evol.">
        <title>Developing a high-quality reference genome for a parasitic bivalve with doubly uniparental inheritance (Bivalvia: Unionida).</title>
        <authorList>
            <person name="Smith C.H."/>
        </authorList>
    </citation>
    <scope>NUCLEOTIDE SEQUENCE</scope>
    <source>
        <strain evidence="1">CHS0354</strain>
        <tissue evidence="1">Mantle</tissue>
    </source>
</reference>
<organism evidence="1 2">
    <name type="scientific">Potamilus streckersoni</name>
    <dbReference type="NCBI Taxonomy" id="2493646"/>
    <lineage>
        <taxon>Eukaryota</taxon>
        <taxon>Metazoa</taxon>
        <taxon>Spiralia</taxon>
        <taxon>Lophotrochozoa</taxon>
        <taxon>Mollusca</taxon>
        <taxon>Bivalvia</taxon>
        <taxon>Autobranchia</taxon>
        <taxon>Heteroconchia</taxon>
        <taxon>Palaeoheterodonta</taxon>
        <taxon>Unionida</taxon>
        <taxon>Unionoidea</taxon>
        <taxon>Unionidae</taxon>
        <taxon>Ambleminae</taxon>
        <taxon>Lampsilini</taxon>
        <taxon>Potamilus</taxon>
    </lineage>
</organism>
<dbReference type="AlphaFoldDB" id="A0AAE0TGY8"/>
<proteinExistence type="predicted"/>
<feature type="non-terminal residue" evidence="1">
    <location>
        <position position="71"/>
    </location>
</feature>
<name>A0AAE0TGY8_9BIVA</name>
<dbReference type="Proteomes" id="UP001195483">
    <property type="component" value="Unassembled WGS sequence"/>
</dbReference>
<reference evidence="1" key="3">
    <citation type="submission" date="2023-05" db="EMBL/GenBank/DDBJ databases">
        <authorList>
            <person name="Smith C.H."/>
        </authorList>
    </citation>
    <scope>NUCLEOTIDE SEQUENCE</scope>
    <source>
        <strain evidence="1">CHS0354</strain>
        <tissue evidence="1">Mantle</tissue>
    </source>
</reference>
<gene>
    <name evidence="1" type="ORF">CHS0354_017554</name>
</gene>
<sequence length="71" mass="8324">MDPALFDPSSKPDVETPTPQFVNEKLLKCMREEIAIANKDLNYILDSISSKEDPDLCEEDRWWSRAFHQRL</sequence>
<keyword evidence="2" id="KW-1185">Reference proteome</keyword>